<keyword evidence="6" id="KW-0472">Membrane</keyword>
<keyword evidence="3" id="KW-0201">Cytochrome c-type biogenesis</keyword>
<dbReference type="Pfam" id="PF23892">
    <property type="entry name" value="Ig_CycH"/>
    <property type="match status" value="1"/>
</dbReference>
<evidence type="ECO:0000259" key="8">
    <source>
        <dbReference type="Pfam" id="PF23914"/>
    </source>
</evidence>
<dbReference type="RefSeq" id="WP_093391807.1">
    <property type="nucleotide sequence ID" value="NZ_LT629736.1"/>
</dbReference>
<feature type="transmembrane region" description="Helical" evidence="6">
    <location>
        <begin position="94"/>
        <end position="114"/>
    </location>
</feature>
<organism evidence="9 10">
    <name type="scientific">Halopseudomonas xinjiangensis</name>
    <dbReference type="NCBI Taxonomy" id="487184"/>
    <lineage>
        <taxon>Bacteria</taxon>
        <taxon>Pseudomonadati</taxon>
        <taxon>Pseudomonadota</taxon>
        <taxon>Gammaproteobacteria</taxon>
        <taxon>Pseudomonadales</taxon>
        <taxon>Pseudomonadaceae</taxon>
        <taxon>Halopseudomonas</taxon>
    </lineage>
</organism>
<keyword evidence="10" id="KW-1185">Reference proteome</keyword>
<dbReference type="SUPFAM" id="SSF48452">
    <property type="entry name" value="TPR-like"/>
    <property type="match status" value="1"/>
</dbReference>
<protein>
    <submittedName>
        <fullName evidence="9">Cytochrome c-type biogenesis protein CcmH</fullName>
    </submittedName>
</protein>
<evidence type="ECO:0000256" key="3">
    <source>
        <dbReference type="ARBA" id="ARBA00022748"/>
    </source>
</evidence>
<dbReference type="AlphaFoldDB" id="A0A1H1NDL3"/>
<gene>
    <name evidence="9" type="ORF">SAMN05216421_0661</name>
</gene>
<evidence type="ECO:0000256" key="1">
    <source>
        <dbReference type="ARBA" id="ARBA00004196"/>
    </source>
</evidence>
<dbReference type="NCBIfam" id="TIGR03142">
    <property type="entry name" value="cytochro_ccmI"/>
    <property type="match status" value="1"/>
</dbReference>
<reference evidence="10" key="1">
    <citation type="submission" date="2016-10" db="EMBL/GenBank/DDBJ databases">
        <authorList>
            <person name="Varghese N."/>
            <person name="Submissions S."/>
        </authorList>
    </citation>
    <scope>NUCLEOTIDE SEQUENCE [LARGE SCALE GENOMIC DNA]</scope>
    <source>
        <strain evidence="10">NRRL B-51270</strain>
    </source>
</reference>
<sequence>MTDFWLFAALLVVSGVVAVLWPIWRHHRQERVDRTALNVALYEERVAELDAQRQSGVLSAEQHELALEEASRLLLEDTARADSQQRATRRGNPLWLIVSAGLLPVVVVGLYLVWGNFAGMALHRDLQESPPPENVEALIERMQRVTSVQPESGEAWFMLGRAYMAAQQPGDAARAFGNSLERLGERPEVLAQLAQARFFAAGNTLDNEAVAALDKALELDPREPTALGLLGIAAFEAGDYSGAIGYWQTLLGGMQPGSPGAQAIQGGIDRARQRMGEVAGEPGVELSASGEPSTLESGEEPGIAVRVELSSEIAEELNDQAVVFVFARDPSGPPMPLVARRFTLDQLPADVTLTSSDAMLPEVKLRAGQQVQLIARVSPTGDPMQGSHQGQTEAEVGAEGRVTVTIDQPVR</sequence>
<dbReference type="Gene3D" id="1.25.40.10">
    <property type="entry name" value="Tetratricopeptide repeat domain"/>
    <property type="match status" value="1"/>
</dbReference>
<dbReference type="InterPro" id="IPR056412">
    <property type="entry name" value="Ig_CycH"/>
</dbReference>
<evidence type="ECO:0000256" key="2">
    <source>
        <dbReference type="ARBA" id="ARBA00022737"/>
    </source>
</evidence>
<dbReference type="GO" id="GO:0005886">
    <property type="term" value="C:plasma membrane"/>
    <property type="evidence" value="ECO:0007669"/>
    <property type="project" value="TreeGrafter"/>
</dbReference>
<dbReference type="OrthoDB" id="9776053at2"/>
<proteinExistence type="predicted"/>
<evidence type="ECO:0000256" key="5">
    <source>
        <dbReference type="SAM" id="MobiDB-lite"/>
    </source>
</evidence>
<dbReference type="PANTHER" id="PTHR47870:SF4">
    <property type="entry name" value="CYTOCHROME C-TYPE BIOGENESIS PROTEIN CYCH"/>
    <property type="match status" value="1"/>
</dbReference>
<feature type="transmembrane region" description="Helical" evidence="6">
    <location>
        <begin position="6"/>
        <end position="24"/>
    </location>
</feature>
<dbReference type="GO" id="GO:0017004">
    <property type="term" value="P:cytochrome complex assembly"/>
    <property type="evidence" value="ECO:0007669"/>
    <property type="project" value="UniProtKB-KW"/>
</dbReference>
<feature type="domain" description="Cytochrome c-type biogenesis protein H Ig-like" evidence="7">
    <location>
        <begin position="303"/>
        <end position="407"/>
    </location>
</feature>
<keyword evidence="2" id="KW-0677">Repeat</keyword>
<comment type="subcellular location">
    <subcellularLocation>
        <location evidence="1">Cell envelope</location>
    </subcellularLocation>
</comment>
<evidence type="ECO:0000313" key="10">
    <source>
        <dbReference type="Proteomes" id="UP000243207"/>
    </source>
</evidence>
<name>A0A1H1NDL3_9GAMM</name>
<dbReference type="Proteomes" id="UP000243207">
    <property type="component" value="Chromosome I"/>
</dbReference>
<keyword evidence="6" id="KW-0812">Transmembrane</keyword>
<dbReference type="InterPro" id="IPR051263">
    <property type="entry name" value="C-type_cytochrome_biogenesis"/>
</dbReference>
<feature type="region of interest" description="Disordered" evidence="5">
    <location>
        <begin position="380"/>
        <end position="411"/>
    </location>
</feature>
<dbReference type="GO" id="GO:0030313">
    <property type="term" value="C:cell envelope"/>
    <property type="evidence" value="ECO:0007669"/>
    <property type="project" value="UniProtKB-SubCell"/>
</dbReference>
<evidence type="ECO:0000259" key="7">
    <source>
        <dbReference type="Pfam" id="PF23892"/>
    </source>
</evidence>
<dbReference type="PANTHER" id="PTHR47870">
    <property type="entry name" value="CYTOCHROME C-TYPE BIOGENESIS PROTEIN CCMH"/>
    <property type="match status" value="1"/>
</dbReference>
<dbReference type="Pfam" id="PF23914">
    <property type="entry name" value="TPR_CcmH_CycH"/>
    <property type="match status" value="1"/>
</dbReference>
<dbReference type="InterPro" id="IPR017560">
    <property type="entry name" value="Cyt_c_biogenesis_CcmI"/>
</dbReference>
<dbReference type="InterPro" id="IPR056413">
    <property type="entry name" value="TPR_CcmH_CycH"/>
</dbReference>
<evidence type="ECO:0000256" key="4">
    <source>
        <dbReference type="ARBA" id="ARBA00022803"/>
    </source>
</evidence>
<evidence type="ECO:0000256" key="6">
    <source>
        <dbReference type="SAM" id="Phobius"/>
    </source>
</evidence>
<feature type="domain" description="Cytochrome c-type biogenesis protein H TPR" evidence="8">
    <location>
        <begin position="149"/>
        <end position="259"/>
    </location>
</feature>
<dbReference type="STRING" id="487184.SAMN05216421_0661"/>
<keyword evidence="4" id="KW-0802">TPR repeat</keyword>
<keyword evidence="6" id="KW-1133">Transmembrane helix</keyword>
<accession>A0A1H1NDL3</accession>
<dbReference type="InterPro" id="IPR011990">
    <property type="entry name" value="TPR-like_helical_dom_sf"/>
</dbReference>
<dbReference type="EMBL" id="LT629736">
    <property type="protein sequence ID" value="SDR97042.1"/>
    <property type="molecule type" value="Genomic_DNA"/>
</dbReference>
<evidence type="ECO:0000313" key="9">
    <source>
        <dbReference type="EMBL" id="SDR97042.1"/>
    </source>
</evidence>